<dbReference type="PANTHER" id="PTHR42690">
    <property type="entry name" value="THREONINE SYNTHASE FAMILY MEMBER"/>
    <property type="match status" value="1"/>
</dbReference>
<reference evidence="2 3" key="1">
    <citation type="journal article" date="2017" name="Int. J. Parasitol.">
        <title>The genome of the protozoan parasite Cystoisospora suis and a reverse vaccinology approach to identify vaccine candidates.</title>
        <authorList>
            <person name="Palmieri N."/>
            <person name="Shrestha A."/>
            <person name="Ruttkowski B."/>
            <person name="Beck T."/>
            <person name="Vogl C."/>
            <person name="Tomley F."/>
            <person name="Blake D.P."/>
            <person name="Joachim A."/>
        </authorList>
    </citation>
    <scope>NUCLEOTIDE SEQUENCE [LARGE SCALE GENOMIC DNA]</scope>
    <source>
        <strain evidence="2 3">Wien I</strain>
    </source>
</reference>
<protein>
    <submittedName>
        <fullName evidence="2">Threonine synthase</fullName>
    </submittedName>
</protein>
<organism evidence="2 3">
    <name type="scientific">Cystoisospora suis</name>
    <dbReference type="NCBI Taxonomy" id="483139"/>
    <lineage>
        <taxon>Eukaryota</taxon>
        <taxon>Sar</taxon>
        <taxon>Alveolata</taxon>
        <taxon>Apicomplexa</taxon>
        <taxon>Conoidasida</taxon>
        <taxon>Coccidia</taxon>
        <taxon>Eucoccidiorida</taxon>
        <taxon>Eimeriorina</taxon>
        <taxon>Sarcocystidae</taxon>
        <taxon>Cystoisospora</taxon>
    </lineage>
</organism>
<evidence type="ECO:0000313" key="3">
    <source>
        <dbReference type="Proteomes" id="UP000221165"/>
    </source>
</evidence>
<dbReference type="AlphaFoldDB" id="A0A2C6KMI3"/>
<accession>A0A2C6KMI3</accession>
<keyword evidence="3" id="KW-1185">Reference proteome</keyword>
<dbReference type="VEuPathDB" id="ToxoDB:CSUI_007436"/>
<feature type="region of interest" description="Disordered" evidence="1">
    <location>
        <begin position="59"/>
        <end position="142"/>
    </location>
</feature>
<dbReference type="Proteomes" id="UP000221165">
    <property type="component" value="Unassembled WGS sequence"/>
</dbReference>
<comment type="caution">
    <text evidence="2">The sequence shown here is derived from an EMBL/GenBank/DDBJ whole genome shotgun (WGS) entry which is preliminary data.</text>
</comment>
<evidence type="ECO:0000256" key="1">
    <source>
        <dbReference type="SAM" id="MobiDB-lite"/>
    </source>
</evidence>
<dbReference type="Gene3D" id="3.40.50.1100">
    <property type="match status" value="1"/>
</dbReference>
<feature type="non-terminal residue" evidence="2">
    <location>
        <position position="142"/>
    </location>
</feature>
<dbReference type="InterPro" id="IPR036052">
    <property type="entry name" value="TrpB-like_PALP_sf"/>
</dbReference>
<dbReference type="InterPro" id="IPR051166">
    <property type="entry name" value="Threonine_Synthase"/>
</dbReference>
<feature type="compositionally biased region" description="Polar residues" evidence="1">
    <location>
        <begin position="131"/>
        <end position="142"/>
    </location>
</feature>
<sequence length="142" mass="14931">MGAPIGALLLATNTNDFLVRLHRTGVYQGTRMPLATCSPSMDIAAASNFERLLHMRRAAPSEEDIAGRQRESADQERSAGDACLPPRDVQLHVLRPAESGQPEGTAIAVEPPPPPSLSTSDSKSAGCERSPGQSSQAGSRIG</sequence>
<gene>
    <name evidence="2" type="ORF">CSUI_007436</name>
</gene>
<dbReference type="SUPFAM" id="SSF53686">
    <property type="entry name" value="Tryptophan synthase beta subunit-like PLP-dependent enzymes"/>
    <property type="match status" value="1"/>
</dbReference>
<dbReference type="GeneID" id="94430792"/>
<feature type="compositionally biased region" description="Basic and acidic residues" evidence="1">
    <location>
        <begin position="65"/>
        <end position="79"/>
    </location>
</feature>
<name>A0A2C6KMI3_9APIC</name>
<evidence type="ECO:0000313" key="2">
    <source>
        <dbReference type="EMBL" id="PHJ18737.1"/>
    </source>
</evidence>
<dbReference type="RefSeq" id="XP_067920443.1">
    <property type="nucleotide sequence ID" value="XM_068067581.1"/>
</dbReference>
<proteinExistence type="predicted"/>
<dbReference type="PANTHER" id="PTHR42690:SF1">
    <property type="entry name" value="THREONINE SYNTHASE-LIKE 2"/>
    <property type="match status" value="1"/>
</dbReference>
<dbReference type="EMBL" id="MIGC01003926">
    <property type="protein sequence ID" value="PHJ18737.1"/>
    <property type="molecule type" value="Genomic_DNA"/>
</dbReference>